<sequence length="64" mass="6739">MSEKPNPIDLQKHLAGVDYPASRDDLVAKAEKSGADDTVLTALRGLPDRTFDSPAAVSEAATSK</sequence>
<comment type="caution">
    <text evidence="1">The sequence shown here is derived from an EMBL/GenBank/DDBJ whole genome shotgun (WGS) entry which is preliminary data.</text>
</comment>
<dbReference type="AlphaFoldDB" id="A0A1R1LP24"/>
<dbReference type="Pfam" id="PF11387">
    <property type="entry name" value="DUF2795"/>
    <property type="match status" value="1"/>
</dbReference>
<reference evidence="1 2" key="1">
    <citation type="submission" date="2016-12" db="EMBL/GenBank/DDBJ databases">
        <title>Draft genome of Tersicoccus phoenicis 1P05MA.</title>
        <authorList>
            <person name="Nakajima Y."/>
            <person name="Yoshizawa S."/>
            <person name="Nakamura K."/>
            <person name="Ogura Y."/>
            <person name="Hayashi T."/>
            <person name="Kogure K."/>
        </authorList>
    </citation>
    <scope>NUCLEOTIDE SEQUENCE [LARGE SCALE GENOMIC DNA]</scope>
    <source>
        <strain evidence="1 2">1p05MA</strain>
    </source>
</reference>
<dbReference type="STRING" id="554083.BKD30_00870"/>
<dbReference type="InterPro" id="IPR021527">
    <property type="entry name" value="DUF2795"/>
</dbReference>
<evidence type="ECO:0000313" key="2">
    <source>
        <dbReference type="Proteomes" id="UP000187085"/>
    </source>
</evidence>
<dbReference type="Proteomes" id="UP000187085">
    <property type="component" value="Unassembled WGS sequence"/>
</dbReference>
<gene>
    <name evidence="1" type="ORF">BKD30_00870</name>
</gene>
<dbReference type="OrthoDB" id="6161020at2"/>
<dbReference type="EMBL" id="MRDE01000006">
    <property type="protein sequence ID" value="OMH29279.1"/>
    <property type="molecule type" value="Genomic_DNA"/>
</dbReference>
<accession>A0A1R1LP24</accession>
<dbReference type="RefSeq" id="WP_076700725.1">
    <property type="nucleotide sequence ID" value="NZ_MRDE01000006.1"/>
</dbReference>
<organism evidence="1 2">
    <name type="scientific">Tersicoccus phoenicis</name>
    <dbReference type="NCBI Taxonomy" id="554083"/>
    <lineage>
        <taxon>Bacteria</taxon>
        <taxon>Bacillati</taxon>
        <taxon>Actinomycetota</taxon>
        <taxon>Actinomycetes</taxon>
        <taxon>Micrococcales</taxon>
        <taxon>Micrococcaceae</taxon>
        <taxon>Tersicoccus</taxon>
    </lineage>
</organism>
<evidence type="ECO:0008006" key="3">
    <source>
        <dbReference type="Google" id="ProtNLM"/>
    </source>
</evidence>
<proteinExistence type="predicted"/>
<name>A0A1R1LP24_9MICC</name>
<evidence type="ECO:0000313" key="1">
    <source>
        <dbReference type="EMBL" id="OMH29279.1"/>
    </source>
</evidence>
<keyword evidence="2" id="KW-1185">Reference proteome</keyword>
<protein>
    <recommendedName>
        <fullName evidence="3">DUF2795 domain-containing protein</fullName>
    </recommendedName>
</protein>